<dbReference type="RefSeq" id="WP_112353424.1">
    <property type="nucleotide sequence ID" value="NZ_LS483452.1"/>
</dbReference>
<dbReference type="Pfam" id="PF04321">
    <property type="entry name" value="RmlD_sub_bind"/>
    <property type="match status" value="1"/>
</dbReference>
<evidence type="ECO:0000259" key="1">
    <source>
        <dbReference type="Pfam" id="PF04321"/>
    </source>
</evidence>
<dbReference type="Gene3D" id="3.40.50.720">
    <property type="entry name" value="NAD(P)-binding Rossmann-like Domain"/>
    <property type="match status" value="1"/>
</dbReference>
<dbReference type="GO" id="GO:0008831">
    <property type="term" value="F:dTDP-4-dehydrorhamnose reductase activity"/>
    <property type="evidence" value="ECO:0007669"/>
    <property type="project" value="UniProtKB-EC"/>
</dbReference>
<organism evidence="2 3">
    <name type="scientific">Shewanella benthica</name>
    <dbReference type="NCBI Taxonomy" id="43661"/>
    <lineage>
        <taxon>Bacteria</taxon>
        <taxon>Pseudomonadati</taxon>
        <taxon>Pseudomonadota</taxon>
        <taxon>Gammaproteobacteria</taxon>
        <taxon>Alteromonadales</taxon>
        <taxon>Shewanellaceae</taxon>
        <taxon>Shewanella</taxon>
    </lineage>
</organism>
<evidence type="ECO:0000313" key="2">
    <source>
        <dbReference type="EMBL" id="SQH77582.1"/>
    </source>
</evidence>
<dbReference type="KEGG" id="sbk:SHEWBE_3619"/>
<dbReference type="Gene3D" id="3.90.25.10">
    <property type="entry name" value="UDP-galactose 4-epimerase, domain 1"/>
    <property type="match status" value="1"/>
</dbReference>
<dbReference type="OrthoDB" id="9803892at2"/>
<gene>
    <name evidence="2" type="ORF">SHEWBE_3619</name>
</gene>
<keyword evidence="2" id="KW-0560">Oxidoreductase</keyword>
<dbReference type="EMBL" id="LS483452">
    <property type="protein sequence ID" value="SQH77582.1"/>
    <property type="molecule type" value="Genomic_DNA"/>
</dbReference>
<dbReference type="PANTHER" id="PTHR43242">
    <property type="entry name" value="NAD(P)-BINDING ROSSMANN-FOLD SUPERFAMILY PROTEIN"/>
    <property type="match status" value="1"/>
</dbReference>
<dbReference type="EC" id="1.1.1.133" evidence="2"/>
<feature type="domain" description="RmlD-like substrate binding" evidence="1">
    <location>
        <begin position="3"/>
        <end position="290"/>
    </location>
</feature>
<protein>
    <submittedName>
        <fullName evidence="2">Putative dTDP-4-dehydrorhamnose reductase</fullName>
        <ecNumber evidence="2">1.1.1.133</ecNumber>
    </submittedName>
</protein>
<sequence>MKKVLIVGASGLLGSSLTQYLKEKSEYHIFTLSCHSAGTDFQLDMSCTESSLALLNQISPDYIINLAAITDVELCERDINLAYRVNCKITENLALYNCQRKERDRAFIVQVSTDHFYDTGTESKEKDVIIFNNYAMTKYCAEKSLNCNEAVILRTNFIGRSSSASSMSLTDHMFARYHSGDEICLFNDVFISALSIETLCEVIVLCLTRKISGTFNVGSKHGLSKEAVIVSFFEHLGYKDFKYKSISIDNLQLLTRRPKDMRMDVTAFEKAYQYTLPSLKNEIRKIANEYK</sequence>
<dbReference type="InterPro" id="IPR029903">
    <property type="entry name" value="RmlD-like-bd"/>
</dbReference>
<accession>A0A330M653</accession>
<reference evidence="3" key="1">
    <citation type="submission" date="2018-06" db="EMBL/GenBank/DDBJ databases">
        <authorList>
            <person name="Cea G.-C."/>
            <person name="William W."/>
        </authorList>
    </citation>
    <scope>NUCLEOTIDE SEQUENCE [LARGE SCALE GENOMIC DNA]</scope>
    <source>
        <strain evidence="3">DB21MT-2</strain>
    </source>
</reference>
<dbReference type="SUPFAM" id="SSF51735">
    <property type="entry name" value="NAD(P)-binding Rossmann-fold domains"/>
    <property type="match status" value="1"/>
</dbReference>
<name>A0A330M653_9GAMM</name>
<dbReference type="AlphaFoldDB" id="A0A330M653"/>
<dbReference type="Proteomes" id="UP000250123">
    <property type="component" value="Chromosome SHEWBE"/>
</dbReference>
<evidence type="ECO:0000313" key="3">
    <source>
        <dbReference type="Proteomes" id="UP000250123"/>
    </source>
</evidence>
<dbReference type="PANTHER" id="PTHR43242:SF1">
    <property type="entry name" value="NAD(P)-BINDING ROSSMANN-FOLD SUPERFAMILY PROTEIN"/>
    <property type="match status" value="1"/>
</dbReference>
<dbReference type="InterPro" id="IPR036291">
    <property type="entry name" value="NAD(P)-bd_dom_sf"/>
</dbReference>
<proteinExistence type="predicted"/>